<dbReference type="InterPro" id="IPR036291">
    <property type="entry name" value="NAD(P)-bd_dom_sf"/>
</dbReference>
<dbReference type="Gene3D" id="3.40.50.720">
    <property type="entry name" value="NAD(P)-binding Rossmann-like Domain"/>
    <property type="match status" value="1"/>
</dbReference>
<dbReference type="SUPFAM" id="SSF51735">
    <property type="entry name" value="NAD(P)-binding Rossmann-fold domains"/>
    <property type="match status" value="1"/>
</dbReference>
<sequence>MRVLVTGAAGFLGGHLRRALVAAGHDVVAADLLLDLVHGPDAQPPEGVSRVDVRDADALAPLLDGVEVVCHFAAVTAGTAADFASHNDLGTAVLLEAMERARVARLVLASSVSVYGEGRYRGAQSGPFFPNLRRRADLDRGMFDHRAPRTGEVLTWEPVGEDTPLRPRGAYGASKVAQENYALAWGLATGGAVTALRMHNVYGVGARSGLVARLRAELAQGRAPHVFEDGGQVRDFVDMRDAVAATVAAIERPLPGFVALNIASGRPITLWEVASIMARAHGGPAPLVTGQYHIGDVRHLVADPERARRMLDFTAAIAPAQGLAEFAATPG</sequence>
<dbReference type="PANTHER" id="PTHR43245:SF13">
    <property type="entry name" value="UDP-D-APIOSE_UDP-D-XYLOSE SYNTHASE 2"/>
    <property type="match status" value="1"/>
</dbReference>
<dbReference type="EMBL" id="JADLQX010000005">
    <property type="protein sequence ID" value="MBF6297613.1"/>
    <property type="molecule type" value="Genomic_DNA"/>
</dbReference>
<name>A0ABS0CS86_9NOCA</name>
<dbReference type="RefSeq" id="WP_195128964.1">
    <property type="nucleotide sequence ID" value="NZ_JADLQX010000005.1"/>
</dbReference>
<dbReference type="Proteomes" id="UP000702209">
    <property type="component" value="Unassembled WGS sequence"/>
</dbReference>
<keyword evidence="3" id="KW-1185">Reference proteome</keyword>
<accession>A0ABS0CS86</accession>
<protein>
    <submittedName>
        <fullName evidence="2">NAD-dependent epimerase/dehydratase family protein</fullName>
    </submittedName>
</protein>
<evidence type="ECO:0000313" key="3">
    <source>
        <dbReference type="Proteomes" id="UP000702209"/>
    </source>
</evidence>
<dbReference type="InterPro" id="IPR001509">
    <property type="entry name" value="Epimerase_deHydtase"/>
</dbReference>
<dbReference type="Pfam" id="PF01370">
    <property type="entry name" value="Epimerase"/>
    <property type="match status" value="2"/>
</dbReference>
<organism evidence="2 3">
    <name type="scientific">Nocardia amamiensis</name>
    <dbReference type="NCBI Taxonomy" id="404578"/>
    <lineage>
        <taxon>Bacteria</taxon>
        <taxon>Bacillati</taxon>
        <taxon>Actinomycetota</taxon>
        <taxon>Actinomycetes</taxon>
        <taxon>Mycobacteriales</taxon>
        <taxon>Nocardiaceae</taxon>
        <taxon>Nocardia</taxon>
    </lineage>
</organism>
<feature type="domain" description="NAD-dependent epimerase/dehydratase" evidence="1">
    <location>
        <begin position="3"/>
        <end position="120"/>
    </location>
</feature>
<feature type="domain" description="NAD-dependent epimerase/dehydratase" evidence="1">
    <location>
        <begin position="158"/>
        <end position="255"/>
    </location>
</feature>
<proteinExistence type="predicted"/>
<evidence type="ECO:0000313" key="2">
    <source>
        <dbReference type="EMBL" id="MBF6297613.1"/>
    </source>
</evidence>
<dbReference type="InterPro" id="IPR050177">
    <property type="entry name" value="Lipid_A_modif_metabolic_enz"/>
</dbReference>
<gene>
    <name evidence="2" type="ORF">IU459_08650</name>
</gene>
<reference evidence="2 3" key="1">
    <citation type="submission" date="2020-10" db="EMBL/GenBank/DDBJ databases">
        <title>Identification of Nocardia species via Next-generation sequencing and recognition of intraspecies genetic diversity.</title>
        <authorList>
            <person name="Li P."/>
            <person name="Li P."/>
            <person name="Lu B."/>
        </authorList>
    </citation>
    <scope>NUCLEOTIDE SEQUENCE [LARGE SCALE GENOMIC DNA]</scope>
    <source>
        <strain evidence="2 3">BJ06-0157</strain>
    </source>
</reference>
<dbReference type="PANTHER" id="PTHR43245">
    <property type="entry name" value="BIFUNCTIONAL POLYMYXIN RESISTANCE PROTEIN ARNA"/>
    <property type="match status" value="1"/>
</dbReference>
<comment type="caution">
    <text evidence="2">The sequence shown here is derived from an EMBL/GenBank/DDBJ whole genome shotgun (WGS) entry which is preliminary data.</text>
</comment>
<evidence type="ECO:0000259" key="1">
    <source>
        <dbReference type="Pfam" id="PF01370"/>
    </source>
</evidence>